<keyword evidence="8 13" id="KW-0067">ATP-binding</keyword>
<sequence>MRGEREFGFDMVEMRVVCVILCFFFVAFVLQTDSSSSSVVLTLSEHKTLVSPGGIMELGFFQNQGEGWYLAIWYKGDAEKTCLWVANRDTPLIGPKGTLKISKSNLVLFNHENNPVWSTNVSGQGVGTVAELLDNGNFVLRSPSKNGFLWQSFDFPTDTLVPGMKLGMKGTPKILRSWLTQFQPSKGMYDFQLRNQSGLFELFVCRTDASKCMYRSDPWDGYGFGTISELAQDSDSTFVMKGPVNSRLTLGWESGDVKLFTWIPEKLEWVFEWSSISHPCDNYHICGSNSFCFMHSQVEDELCYCLKGFYLVGGYSNAYCKRRTPLTCGGDGFFPIKNMKLPDTKNAILDMEMDFKDCEETCYRDCGCTAFAHMQVEKGRLACVRWSGDLEDMRNYTIGGKDLYVRVSAKDLLEDETKNEGKGLDSWIIGLIVGAVLAGLSLFCFVGFCYWKKHKSKTQGSIQTNIAMTEIAGPDRFQFVAFDVVAEATDHFSNANIIGQGGFGTVYKGTLLDGKEIAVKRLKARSSQGMTEFVNEVRLILRVLHVNLVRLEGCCYEAGEKILIYEYLRNSCLSRYLFDKTQSRLLHWEQRFKIAKGIAEGLCYLHNFTTPPILHKDLKPSNVLLDQDMTPKISDFGLAQMLENGMTEAEMDRPAGTYGYMSEEYAVHRMMSEKSDVFSYGVMLLEIITGTRNIDYCLRHPGDSLLDYVWSQWTDGKGLEVVDSTYVDDSLVGNEVLRSIHVALLCVQEQVDSRPNTRSVVLMLQSTQSEITRPSKPDYYYARILRGEAASSSSTAVRQSSTTNYATISQPEAR</sequence>
<feature type="transmembrane region" description="Helical" evidence="16">
    <location>
        <begin position="12"/>
        <end position="30"/>
    </location>
</feature>
<dbReference type="SUPFAM" id="SSF51110">
    <property type="entry name" value="alpha-D-mannose-specific plant lectins"/>
    <property type="match status" value="1"/>
</dbReference>
<feature type="transmembrane region" description="Helical" evidence="16">
    <location>
        <begin position="427"/>
        <end position="451"/>
    </location>
</feature>
<dbReference type="Pfam" id="PF07714">
    <property type="entry name" value="PK_Tyr_Ser-Thr"/>
    <property type="match status" value="1"/>
</dbReference>
<evidence type="ECO:0000256" key="6">
    <source>
        <dbReference type="ARBA" id="ARBA00022741"/>
    </source>
</evidence>
<dbReference type="FunFam" id="3.30.200.20:FF:000162">
    <property type="entry name" value="Adenine nucleotide alpha hydrolase-like domain kinase"/>
    <property type="match status" value="1"/>
</dbReference>
<gene>
    <name evidence="20" type="ORF">MERR_LOCUS11504</name>
</gene>
<dbReference type="FunFam" id="1.10.510.10:FF:000384">
    <property type="entry name" value="G-type lectin S-receptor-like serine/threonine-protein kinase"/>
    <property type="match status" value="1"/>
</dbReference>
<dbReference type="Gene3D" id="2.90.10.10">
    <property type="entry name" value="Bulb-type lectin domain"/>
    <property type="match status" value="1"/>
</dbReference>
<evidence type="ECO:0000259" key="17">
    <source>
        <dbReference type="PROSITE" id="PS50011"/>
    </source>
</evidence>
<evidence type="ECO:0000256" key="4">
    <source>
        <dbReference type="ARBA" id="ARBA00022692"/>
    </source>
</evidence>
<dbReference type="InterPro" id="IPR000719">
    <property type="entry name" value="Prot_kinase_dom"/>
</dbReference>
<dbReference type="GO" id="GO:0005524">
    <property type="term" value="F:ATP binding"/>
    <property type="evidence" value="ECO:0007669"/>
    <property type="project" value="UniProtKB-UniRule"/>
</dbReference>
<dbReference type="SMART" id="SM00108">
    <property type="entry name" value="B_lectin"/>
    <property type="match status" value="1"/>
</dbReference>
<dbReference type="CDD" id="cd00028">
    <property type="entry name" value="B_lectin"/>
    <property type="match status" value="1"/>
</dbReference>
<dbReference type="InterPro" id="IPR000858">
    <property type="entry name" value="S_locus_glycoprot_dom"/>
</dbReference>
<dbReference type="SMART" id="SM00473">
    <property type="entry name" value="PAN_AP"/>
    <property type="match status" value="1"/>
</dbReference>
<keyword evidence="11" id="KW-1015">Disulfide bond</keyword>
<dbReference type="OrthoDB" id="1090584at2759"/>
<feature type="domain" description="Protein kinase" evidence="17">
    <location>
        <begin position="492"/>
        <end position="771"/>
    </location>
</feature>
<dbReference type="Proteomes" id="UP000467841">
    <property type="component" value="Unassembled WGS sequence"/>
</dbReference>
<evidence type="ECO:0000256" key="10">
    <source>
        <dbReference type="ARBA" id="ARBA00023136"/>
    </source>
</evidence>
<feature type="domain" description="Apple" evidence="19">
    <location>
        <begin position="328"/>
        <end position="408"/>
    </location>
</feature>
<comment type="catalytic activity">
    <reaction evidence="13">
        <text>L-seryl-[protein] + ATP = O-phospho-L-seryl-[protein] + ADP + H(+)</text>
        <dbReference type="Rhea" id="RHEA:17989"/>
        <dbReference type="Rhea" id="RHEA-COMP:9863"/>
        <dbReference type="Rhea" id="RHEA-COMP:11604"/>
        <dbReference type="ChEBI" id="CHEBI:15378"/>
        <dbReference type="ChEBI" id="CHEBI:29999"/>
        <dbReference type="ChEBI" id="CHEBI:30616"/>
        <dbReference type="ChEBI" id="CHEBI:83421"/>
        <dbReference type="ChEBI" id="CHEBI:456216"/>
        <dbReference type="EC" id="2.7.11.1"/>
    </reaction>
</comment>
<evidence type="ECO:0000256" key="3">
    <source>
        <dbReference type="ARBA" id="ARBA00022679"/>
    </source>
</evidence>
<evidence type="ECO:0000256" key="14">
    <source>
        <dbReference type="PROSITE-ProRule" id="PRU10141"/>
    </source>
</evidence>
<dbReference type="SMART" id="SM00220">
    <property type="entry name" value="S_TKc"/>
    <property type="match status" value="1"/>
</dbReference>
<evidence type="ECO:0000259" key="18">
    <source>
        <dbReference type="PROSITE" id="PS50927"/>
    </source>
</evidence>
<evidence type="ECO:0000259" key="19">
    <source>
        <dbReference type="PROSITE" id="PS50948"/>
    </source>
</evidence>
<dbReference type="InterPro" id="IPR024171">
    <property type="entry name" value="SRK-like_kinase"/>
</dbReference>
<dbReference type="SUPFAM" id="SSF56112">
    <property type="entry name" value="Protein kinase-like (PK-like)"/>
    <property type="match status" value="1"/>
</dbReference>
<keyword evidence="6 13" id="KW-0547">Nucleotide-binding</keyword>
<keyword evidence="5" id="KW-0732">Signal</keyword>
<organism evidence="20 21">
    <name type="scientific">Microthlaspi erraticum</name>
    <dbReference type="NCBI Taxonomy" id="1685480"/>
    <lineage>
        <taxon>Eukaryota</taxon>
        <taxon>Viridiplantae</taxon>
        <taxon>Streptophyta</taxon>
        <taxon>Embryophyta</taxon>
        <taxon>Tracheophyta</taxon>
        <taxon>Spermatophyta</taxon>
        <taxon>Magnoliopsida</taxon>
        <taxon>eudicotyledons</taxon>
        <taxon>Gunneridae</taxon>
        <taxon>Pentapetalae</taxon>
        <taxon>rosids</taxon>
        <taxon>malvids</taxon>
        <taxon>Brassicales</taxon>
        <taxon>Brassicaceae</taxon>
        <taxon>Coluteocarpeae</taxon>
        <taxon>Microthlaspi</taxon>
    </lineage>
</organism>
<reference evidence="20" key="1">
    <citation type="submission" date="2020-01" db="EMBL/GenBank/DDBJ databases">
        <authorList>
            <person name="Mishra B."/>
        </authorList>
    </citation>
    <scope>NUCLEOTIDE SEQUENCE [LARGE SCALE GENOMIC DNA]</scope>
</reference>
<feature type="domain" description="Bulb-type lectin" evidence="18">
    <location>
        <begin position="34"/>
        <end position="153"/>
    </location>
</feature>
<evidence type="ECO:0000313" key="21">
    <source>
        <dbReference type="Proteomes" id="UP000467841"/>
    </source>
</evidence>
<dbReference type="PROSITE" id="PS00107">
    <property type="entry name" value="PROTEIN_KINASE_ATP"/>
    <property type="match status" value="1"/>
</dbReference>
<dbReference type="InterPro" id="IPR001245">
    <property type="entry name" value="Ser-Thr/Tyr_kinase_cat_dom"/>
</dbReference>
<keyword evidence="21" id="KW-1185">Reference proteome</keyword>
<dbReference type="Gene3D" id="1.10.510.10">
    <property type="entry name" value="Transferase(Phosphotransferase) domain 1"/>
    <property type="match status" value="1"/>
</dbReference>
<evidence type="ECO:0000256" key="7">
    <source>
        <dbReference type="ARBA" id="ARBA00022777"/>
    </source>
</evidence>
<dbReference type="Pfam" id="PF01453">
    <property type="entry name" value="B_lectin"/>
    <property type="match status" value="1"/>
</dbReference>
<evidence type="ECO:0000256" key="2">
    <source>
        <dbReference type="ARBA" id="ARBA00022527"/>
    </source>
</evidence>
<evidence type="ECO:0000313" key="20">
    <source>
        <dbReference type="EMBL" id="CAA7024269.1"/>
    </source>
</evidence>
<keyword evidence="10 16" id="KW-0472">Membrane</keyword>
<accession>A0A6D2IE19</accession>
<comment type="similarity">
    <text evidence="13">Belongs to the protein kinase superfamily. Ser/Thr protein kinase family.</text>
</comment>
<comment type="catalytic activity">
    <reaction evidence="13">
        <text>L-threonyl-[protein] + ATP = O-phospho-L-threonyl-[protein] + ADP + H(+)</text>
        <dbReference type="Rhea" id="RHEA:46608"/>
        <dbReference type="Rhea" id="RHEA-COMP:11060"/>
        <dbReference type="Rhea" id="RHEA-COMP:11605"/>
        <dbReference type="ChEBI" id="CHEBI:15378"/>
        <dbReference type="ChEBI" id="CHEBI:30013"/>
        <dbReference type="ChEBI" id="CHEBI:30616"/>
        <dbReference type="ChEBI" id="CHEBI:61977"/>
        <dbReference type="ChEBI" id="CHEBI:456216"/>
        <dbReference type="EC" id="2.7.11.1"/>
    </reaction>
</comment>
<feature type="compositionally biased region" description="Polar residues" evidence="15">
    <location>
        <begin position="804"/>
        <end position="814"/>
    </location>
</feature>
<dbReference type="InterPro" id="IPR003609">
    <property type="entry name" value="Pan_app"/>
</dbReference>
<evidence type="ECO:0000256" key="13">
    <source>
        <dbReference type="PIRNR" id="PIRNR000641"/>
    </source>
</evidence>
<evidence type="ECO:0000256" key="12">
    <source>
        <dbReference type="ARBA" id="ARBA00023180"/>
    </source>
</evidence>
<dbReference type="PROSITE" id="PS50948">
    <property type="entry name" value="PAN"/>
    <property type="match status" value="1"/>
</dbReference>
<evidence type="ECO:0000256" key="15">
    <source>
        <dbReference type="SAM" id="MobiDB-lite"/>
    </source>
</evidence>
<comment type="caution">
    <text evidence="20">The sequence shown here is derived from an EMBL/GenBank/DDBJ whole genome shotgun (WGS) entry which is preliminary data.</text>
</comment>
<dbReference type="InterPro" id="IPR036426">
    <property type="entry name" value="Bulb-type_lectin_dom_sf"/>
</dbReference>
<dbReference type="Pfam" id="PF00954">
    <property type="entry name" value="S_locus_glycop"/>
    <property type="match status" value="1"/>
</dbReference>
<keyword evidence="3 13" id="KW-0808">Transferase</keyword>
<dbReference type="Gene3D" id="3.30.200.20">
    <property type="entry name" value="Phosphorylase Kinase, domain 1"/>
    <property type="match status" value="1"/>
</dbReference>
<dbReference type="PROSITE" id="PS00108">
    <property type="entry name" value="PROTEIN_KINASE_ST"/>
    <property type="match status" value="1"/>
</dbReference>
<evidence type="ECO:0000256" key="16">
    <source>
        <dbReference type="SAM" id="Phobius"/>
    </source>
</evidence>
<dbReference type="GO" id="GO:0004674">
    <property type="term" value="F:protein serine/threonine kinase activity"/>
    <property type="evidence" value="ECO:0007669"/>
    <property type="project" value="UniProtKB-KW"/>
</dbReference>
<keyword evidence="4 16" id="KW-0812">Transmembrane</keyword>
<dbReference type="CDD" id="cd01098">
    <property type="entry name" value="PAN_AP_plant"/>
    <property type="match status" value="1"/>
</dbReference>
<keyword evidence="9 16" id="KW-1133">Transmembrane helix</keyword>
<evidence type="ECO:0000256" key="5">
    <source>
        <dbReference type="ARBA" id="ARBA00022729"/>
    </source>
</evidence>
<evidence type="ECO:0000256" key="8">
    <source>
        <dbReference type="ARBA" id="ARBA00022840"/>
    </source>
</evidence>
<dbReference type="EC" id="2.7.11.1" evidence="13"/>
<dbReference type="PANTHER" id="PTHR47974">
    <property type="entry name" value="OS07G0415500 PROTEIN"/>
    <property type="match status" value="1"/>
</dbReference>
<proteinExistence type="inferred from homology"/>
<dbReference type="AlphaFoldDB" id="A0A6D2IE19"/>
<dbReference type="InterPro" id="IPR001480">
    <property type="entry name" value="Bulb-type_lectin_dom"/>
</dbReference>
<dbReference type="InterPro" id="IPR017441">
    <property type="entry name" value="Protein_kinase_ATP_BS"/>
</dbReference>
<evidence type="ECO:0000256" key="1">
    <source>
        <dbReference type="ARBA" id="ARBA00004167"/>
    </source>
</evidence>
<keyword evidence="2 13" id="KW-0723">Serine/threonine-protein kinase</keyword>
<dbReference type="PANTHER" id="PTHR47974:SF23">
    <property type="entry name" value="RECEPTOR-LIKE SERINE_THREONINE-PROTEIN KINASE"/>
    <property type="match status" value="1"/>
</dbReference>
<keyword evidence="7 13" id="KW-0418">Kinase</keyword>
<dbReference type="EMBL" id="CACVBM020000887">
    <property type="protein sequence ID" value="CAA7024269.1"/>
    <property type="molecule type" value="Genomic_DNA"/>
</dbReference>
<dbReference type="Pfam" id="PF08276">
    <property type="entry name" value="PAN_2"/>
    <property type="match status" value="1"/>
</dbReference>
<dbReference type="InterPro" id="IPR011009">
    <property type="entry name" value="Kinase-like_dom_sf"/>
</dbReference>
<comment type="subcellular location">
    <subcellularLocation>
        <location evidence="1">Membrane</location>
        <topology evidence="1">Single-pass membrane protein</topology>
    </subcellularLocation>
</comment>
<evidence type="ECO:0000256" key="11">
    <source>
        <dbReference type="ARBA" id="ARBA00023157"/>
    </source>
</evidence>
<feature type="region of interest" description="Disordered" evidence="15">
    <location>
        <begin position="790"/>
        <end position="814"/>
    </location>
</feature>
<dbReference type="GO" id="GO:0016020">
    <property type="term" value="C:membrane"/>
    <property type="evidence" value="ECO:0007669"/>
    <property type="project" value="UniProtKB-SubCell"/>
</dbReference>
<dbReference type="PIRSF" id="PIRSF000641">
    <property type="entry name" value="SRK"/>
    <property type="match status" value="1"/>
</dbReference>
<dbReference type="PROSITE" id="PS50011">
    <property type="entry name" value="PROTEIN_KINASE_DOM"/>
    <property type="match status" value="1"/>
</dbReference>
<evidence type="ECO:0000256" key="9">
    <source>
        <dbReference type="ARBA" id="ARBA00022989"/>
    </source>
</evidence>
<keyword evidence="12" id="KW-0325">Glycoprotein</keyword>
<protein>
    <recommendedName>
        <fullName evidence="13">Receptor-like serine/threonine-protein kinase</fullName>
        <ecNumber evidence="13">2.7.11.1</ecNumber>
    </recommendedName>
</protein>
<feature type="binding site" evidence="14">
    <location>
        <position position="520"/>
    </location>
    <ligand>
        <name>ATP</name>
        <dbReference type="ChEBI" id="CHEBI:30616"/>
    </ligand>
</feature>
<dbReference type="InterPro" id="IPR008271">
    <property type="entry name" value="Ser/Thr_kinase_AS"/>
</dbReference>
<dbReference type="PROSITE" id="PS50927">
    <property type="entry name" value="BULB_LECTIN"/>
    <property type="match status" value="1"/>
</dbReference>
<dbReference type="GO" id="GO:0048544">
    <property type="term" value="P:recognition of pollen"/>
    <property type="evidence" value="ECO:0007669"/>
    <property type="project" value="InterPro"/>
</dbReference>
<feature type="compositionally biased region" description="Low complexity" evidence="15">
    <location>
        <begin position="790"/>
        <end position="803"/>
    </location>
</feature>
<name>A0A6D2IE19_9BRAS</name>